<keyword evidence="7" id="KW-0539">Nucleus</keyword>
<dbReference type="SUPFAM" id="SSF46785">
    <property type="entry name" value="Winged helix' DNA-binding domain"/>
    <property type="match status" value="1"/>
</dbReference>
<dbReference type="Gene3D" id="1.25.40.570">
    <property type="match status" value="1"/>
</dbReference>
<evidence type="ECO:0000256" key="5">
    <source>
        <dbReference type="ARBA" id="ARBA00022490"/>
    </source>
</evidence>
<dbReference type="InterPro" id="IPR055089">
    <property type="entry name" value="COP9_N"/>
</dbReference>
<dbReference type="Proteomes" id="UP000515151">
    <property type="component" value="Chromosome 2"/>
</dbReference>
<gene>
    <name evidence="11" type="primary">LOC116196125</name>
</gene>
<dbReference type="PANTHER" id="PTHR10758">
    <property type="entry name" value="26S PROTEASOME NON-ATPASE REGULATORY SUBUNIT 3/COP9 SIGNALOSOME COMPLEX SUBUNIT 3"/>
    <property type="match status" value="1"/>
</dbReference>
<dbReference type="Pfam" id="PF01399">
    <property type="entry name" value="PCI"/>
    <property type="match status" value="1"/>
</dbReference>
<dbReference type="GeneID" id="116196125"/>
<accession>A0A6P8CGG9</accession>
<evidence type="ECO:0000259" key="9">
    <source>
        <dbReference type="PROSITE" id="PS50250"/>
    </source>
</evidence>
<proteinExistence type="inferred from homology"/>
<reference evidence="10" key="1">
    <citation type="journal article" date="2020" name="Plant Biotechnol. J.">
        <title>The pomegranate (Punica granatum L.) draft genome dissects genetic divergence between soft- and hard-seeded cultivars.</title>
        <authorList>
            <person name="Luo X."/>
            <person name="Li H."/>
            <person name="Wu Z."/>
            <person name="Yao W."/>
            <person name="Zhao P."/>
            <person name="Cao D."/>
            <person name="Yu H."/>
            <person name="Li K."/>
            <person name="Poudel K."/>
            <person name="Zhao D."/>
            <person name="Zhang F."/>
            <person name="Xia X."/>
            <person name="Chen L."/>
            <person name="Wang Q."/>
            <person name="Jing D."/>
            <person name="Cao S."/>
        </authorList>
    </citation>
    <scope>NUCLEOTIDE SEQUENCE [LARGE SCALE GENOMIC DNA]</scope>
    <source>
        <strain evidence="10">cv. Tunisia</strain>
    </source>
</reference>
<keyword evidence="8" id="KW-0472">Membrane</keyword>
<name>A0A6P8CGG9_PUNGR</name>
<dbReference type="FunFam" id="1.10.10.10:FF:000354">
    <property type="entry name" value="COP9 signalosome complex subunit 3"/>
    <property type="match status" value="1"/>
</dbReference>
<evidence type="ECO:0000256" key="8">
    <source>
        <dbReference type="SAM" id="Phobius"/>
    </source>
</evidence>
<dbReference type="InterPro" id="IPR050756">
    <property type="entry name" value="CSN3"/>
</dbReference>
<dbReference type="GO" id="GO:0005737">
    <property type="term" value="C:cytoplasm"/>
    <property type="evidence" value="ECO:0007669"/>
    <property type="project" value="UniProtKB-SubCell"/>
</dbReference>
<dbReference type="OrthoDB" id="29061at2759"/>
<keyword evidence="8" id="KW-0812">Transmembrane</keyword>
<dbReference type="AlphaFoldDB" id="A0A6P8CGG9"/>
<evidence type="ECO:0000256" key="4">
    <source>
        <dbReference type="ARBA" id="ARBA00014878"/>
    </source>
</evidence>
<organism evidence="10 11">
    <name type="scientific">Punica granatum</name>
    <name type="common">Pomegranate</name>
    <dbReference type="NCBI Taxonomy" id="22663"/>
    <lineage>
        <taxon>Eukaryota</taxon>
        <taxon>Viridiplantae</taxon>
        <taxon>Streptophyta</taxon>
        <taxon>Embryophyta</taxon>
        <taxon>Tracheophyta</taxon>
        <taxon>Spermatophyta</taxon>
        <taxon>Magnoliopsida</taxon>
        <taxon>eudicotyledons</taxon>
        <taxon>Gunneridae</taxon>
        <taxon>Pentapetalae</taxon>
        <taxon>rosids</taxon>
        <taxon>malvids</taxon>
        <taxon>Myrtales</taxon>
        <taxon>Lythraceae</taxon>
        <taxon>Punica</taxon>
    </lineage>
</organism>
<comment type="similarity">
    <text evidence="3">Belongs to the CSN3 family.</text>
</comment>
<evidence type="ECO:0000256" key="2">
    <source>
        <dbReference type="ARBA" id="ARBA00004496"/>
    </source>
</evidence>
<dbReference type="GO" id="GO:0006511">
    <property type="term" value="P:ubiquitin-dependent protein catabolic process"/>
    <property type="evidence" value="ECO:0007669"/>
    <property type="project" value="TreeGrafter"/>
</dbReference>
<reference evidence="11" key="2">
    <citation type="submission" date="2025-08" db="UniProtKB">
        <authorList>
            <consortium name="RefSeq"/>
        </authorList>
    </citation>
    <scope>IDENTIFICATION</scope>
    <source>
        <tissue evidence="11">Leaf</tissue>
    </source>
</reference>
<keyword evidence="8" id="KW-1133">Transmembrane helix</keyword>
<dbReference type="RefSeq" id="XP_031381549.1">
    <property type="nucleotide sequence ID" value="XM_031525689.1"/>
</dbReference>
<dbReference type="GO" id="GO:0008180">
    <property type="term" value="C:COP9 signalosome"/>
    <property type="evidence" value="ECO:0007669"/>
    <property type="project" value="UniProtKB-KW"/>
</dbReference>
<keyword evidence="6" id="KW-0736">Signalosome</keyword>
<dbReference type="FunFam" id="1.25.40.570:FF:000008">
    <property type="entry name" value="COP9 signalosome complex subunit 3"/>
    <property type="match status" value="1"/>
</dbReference>
<evidence type="ECO:0000256" key="3">
    <source>
        <dbReference type="ARBA" id="ARBA00007084"/>
    </source>
</evidence>
<evidence type="ECO:0000256" key="7">
    <source>
        <dbReference type="ARBA" id="ARBA00023242"/>
    </source>
</evidence>
<feature type="transmembrane region" description="Helical" evidence="8">
    <location>
        <begin position="27"/>
        <end position="48"/>
    </location>
</feature>
<dbReference type="PANTHER" id="PTHR10758:SF1">
    <property type="entry name" value="COP9 SIGNALOSOME COMPLEX SUBUNIT 3"/>
    <property type="match status" value="1"/>
</dbReference>
<evidence type="ECO:0000256" key="6">
    <source>
        <dbReference type="ARBA" id="ARBA00022790"/>
    </source>
</evidence>
<dbReference type="SMART" id="SM00088">
    <property type="entry name" value="PINT"/>
    <property type="match status" value="1"/>
</dbReference>
<dbReference type="PROSITE" id="PS50250">
    <property type="entry name" value="PCI"/>
    <property type="match status" value="1"/>
</dbReference>
<evidence type="ECO:0000313" key="10">
    <source>
        <dbReference type="Proteomes" id="UP000515151"/>
    </source>
</evidence>
<keyword evidence="10" id="KW-1185">Reference proteome</keyword>
<dbReference type="InterPro" id="IPR000717">
    <property type="entry name" value="PCI_dom"/>
</dbReference>
<evidence type="ECO:0000313" key="11">
    <source>
        <dbReference type="RefSeq" id="XP_031381549.1"/>
    </source>
</evidence>
<comment type="subcellular location">
    <subcellularLocation>
        <location evidence="2">Cytoplasm</location>
    </subcellularLocation>
    <subcellularLocation>
        <location evidence="1">Nucleus</location>
    </subcellularLocation>
</comment>
<sequence>MSPSSRPGPTHSPTELPLSTQCERVSCFRVIFTLAFFFFCLLCLLHSGRQITEHLTSMALESLVTQIQALSGSADDISQLHAHLKAAEEPLHSEPNQLSSFLDQLDPAKHSLGYLYILEGFTSGPVTEEQANAVVLTIARFIDACAADQICLALDKFITVCKRLKDQVLLLEAPLRGVYPMLTALRKLQTTTEHLTPLHPELLLLCLLSKSYKIGLSILEDDIFEVDQPRDLFLYCYYGGMICIGQKRFGKALELLRNVITAPMNAINAIAVEAYKKYILVSLIQHGQFSTSLPKYTSSVAQRNLKNLCQPYIELAHTYGNGRITMLENYVQANREKFENDNNLGLAKQVVSSMYKRSIQRLTLTYLTLSLQDIADAVQLSTPKEAEMHVLQMIQDGEIFASINQKDGMVSFLEDPEQYKTCEMIEHIDSSIQRMMTLSKKLTSMDELLSCDPLYLGKVGRERQRFDFDDFDTVPQKFPI</sequence>
<dbReference type="InterPro" id="IPR036390">
    <property type="entry name" value="WH_DNA-bd_sf"/>
</dbReference>
<dbReference type="Pfam" id="PF22788">
    <property type="entry name" value="COP9_hel_rpt"/>
    <property type="match status" value="1"/>
</dbReference>
<evidence type="ECO:0000256" key="1">
    <source>
        <dbReference type="ARBA" id="ARBA00004123"/>
    </source>
</evidence>
<protein>
    <recommendedName>
        <fullName evidence="4">COP9 signalosome complex subunit 3</fullName>
    </recommendedName>
</protein>
<feature type="domain" description="PCI" evidence="9">
    <location>
        <begin position="248"/>
        <end position="417"/>
    </location>
</feature>
<keyword evidence="5" id="KW-0963">Cytoplasm</keyword>